<reference evidence="1" key="1">
    <citation type="submission" date="2022-07" db="EMBL/GenBank/DDBJ databases">
        <title>Isolation and characterisation of Klebsiella pneumoniae phages.</title>
        <authorList>
            <person name="Kabwe M."/>
            <person name="Ku H."/>
            <person name="Tucci J."/>
        </authorList>
    </citation>
    <scope>NUCLEOTIDE SEQUENCE</scope>
</reference>
<name>A0A976SVC4_9CAUD</name>
<gene>
    <name evidence="1" type="ORF">KPN7_52</name>
</gene>
<sequence length="54" mass="5447">MAKETQMKFLKNKKVVAALVALALALIGVGLGVDLGDGTGNAATDAICQAITCE</sequence>
<proteinExistence type="predicted"/>
<organism evidence="1 2">
    <name type="scientific">Klebsiella phage KPN7</name>
    <dbReference type="NCBI Taxonomy" id="2972462"/>
    <lineage>
        <taxon>Viruses</taxon>
        <taxon>Duplodnaviria</taxon>
        <taxon>Heunggongvirae</taxon>
        <taxon>Uroviricota</taxon>
        <taxon>Caudoviricetes</taxon>
        <taxon>Autographivirales</taxon>
        <taxon>Autosignataviridae</taxon>
        <taxon>Molineuxvirinae</taxon>
        <taxon>Gansuvirus</taxon>
        <taxon>Gansuvirus KPN7</taxon>
    </lineage>
</organism>
<keyword evidence="2" id="KW-1185">Reference proteome</keyword>
<dbReference type="Proteomes" id="UP001059123">
    <property type="component" value="Segment"/>
</dbReference>
<accession>A0A976SVC4</accession>
<evidence type="ECO:0000313" key="1">
    <source>
        <dbReference type="EMBL" id="UVD41786.1"/>
    </source>
</evidence>
<evidence type="ECO:0000313" key="2">
    <source>
        <dbReference type="Proteomes" id="UP001059123"/>
    </source>
</evidence>
<dbReference type="EMBL" id="OP079918">
    <property type="protein sequence ID" value="UVD41786.1"/>
    <property type="molecule type" value="Genomic_DNA"/>
</dbReference>
<protein>
    <submittedName>
        <fullName evidence="1">Uncharacterized protein</fullName>
    </submittedName>
</protein>